<evidence type="ECO:0000256" key="1">
    <source>
        <dbReference type="SAM" id="Phobius"/>
    </source>
</evidence>
<protein>
    <submittedName>
        <fullName evidence="2">Uncharacterized protein</fullName>
    </submittedName>
</protein>
<dbReference type="EMBL" id="AOME01000088">
    <property type="protein sequence ID" value="EMA48586.1"/>
    <property type="molecule type" value="Genomic_DNA"/>
</dbReference>
<proteinExistence type="predicted"/>
<keyword evidence="3" id="KW-1185">Reference proteome</keyword>
<organism evidence="2 3">
    <name type="scientific">Halococcus salifodinae DSM 8989</name>
    <dbReference type="NCBI Taxonomy" id="1227456"/>
    <lineage>
        <taxon>Archaea</taxon>
        <taxon>Methanobacteriati</taxon>
        <taxon>Methanobacteriota</taxon>
        <taxon>Stenosarchaea group</taxon>
        <taxon>Halobacteria</taxon>
        <taxon>Halobacteriales</taxon>
        <taxon>Halococcaceae</taxon>
        <taxon>Halococcus</taxon>
    </lineage>
</organism>
<feature type="transmembrane region" description="Helical" evidence="1">
    <location>
        <begin position="254"/>
        <end position="275"/>
    </location>
</feature>
<dbReference type="PATRIC" id="fig|1227456.3.peg.3906"/>
<keyword evidence="1" id="KW-1133">Transmembrane helix</keyword>
<feature type="transmembrane region" description="Helical" evidence="1">
    <location>
        <begin position="370"/>
        <end position="392"/>
    </location>
</feature>
<keyword evidence="1" id="KW-0812">Transmembrane</keyword>
<dbReference type="Gene3D" id="1.20.210.10">
    <property type="entry name" value="Cytochrome c oxidase-like, subunit I domain"/>
    <property type="match status" value="1"/>
</dbReference>
<comment type="caution">
    <text evidence="2">The sequence shown here is derived from an EMBL/GenBank/DDBJ whole genome shotgun (WGS) entry which is preliminary data.</text>
</comment>
<dbReference type="STRING" id="1227456.C450_19241"/>
<feature type="transmembrane region" description="Helical" evidence="1">
    <location>
        <begin position="54"/>
        <end position="75"/>
    </location>
</feature>
<feature type="transmembrane region" description="Helical" evidence="1">
    <location>
        <begin position="287"/>
        <end position="307"/>
    </location>
</feature>
<feature type="transmembrane region" description="Helical" evidence="1">
    <location>
        <begin position="327"/>
        <end position="349"/>
    </location>
</feature>
<dbReference type="SUPFAM" id="SSF81442">
    <property type="entry name" value="Cytochrome c oxidase subunit I-like"/>
    <property type="match status" value="1"/>
</dbReference>
<feature type="transmembrane region" description="Helical" evidence="1">
    <location>
        <begin position="87"/>
        <end position="108"/>
    </location>
</feature>
<keyword evidence="1" id="KW-0472">Membrane</keyword>
<evidence type="ECO:0000313" key="2">
    <source>
        <dbReference type="EMBL" id="EMA48586.1"/>
    </source>
</evidence>
<sequence length="457" mass="49883">MSVIPGGLDTGQQPPMTVPMRHFVVGFCFLLGGAVFGLGNTLGLVSGLATLSHVHLLLAGWVCITIMGAMTQFVPVWSGVELHSRRFAVVQLWLVTIGLVGFVAMLLIRDLRLLPLFGAVMLIGFWVFVYNLSRTLVTARPLDVTERHFGLSLCFFVLLTVLGLLLAVDFTYPVFAPLSIPRERIVMTHATLAVFGAVLTTILGALYQLGTMFTQTSLHGIDSHLRRFETVAYPVGVVTLALGRLLAIHSIAQVGGLLVIASLLGFSVILARRLYETQVDWTPMLSRYAVVVPAMILWAVLTTPTWFVDPLTRSSLFGAPGAVHLLVLGIIGFVVLGTLYHIVPFIIWVHRYSDLLGYEKVPMIDDLYNARIAAVDFIAVFLGTVLIVLTEWFALPSIALPVSGLSVLAGCCLFVANMLLVIHTHSPHGLRGILVSRLAASNQRRISESQEPPSDRR</sequence>
<accession>M0MSL3</accession>
<reference evidence="2 3" key="1">
    <citation type="journal article" date="2014" name="PLoS Genet.">
        <title>Phylogenetically driven sequencing of extremely halophilic archaea reveals strategies for static and dynamic osmo-response.</title>
        <authorList>
            <person name="Becker E.A."/>
            <person name="Seitzer P.M."/>
            <person name="Tritt A."/>
            <person name="Larsen D."/>
            <person name="Krusor M."/>
            <person name="Yao A.I."/>
            <person name="Wu D."/>
            <person name="Madern D."/>
            <person name="Eisen J.A."/>
            <person name="Darling A.E."/>
            <person name="Facciotti M.T."/>
        </authorList>
    </citation>
    <scope>NUCLEOTIDE SEQUENCE [LARGE SCALE GENOMIC DNA]</scope>
    <source>
        <strain evidence="2 3">DSM 8989</strain>
    </source>
</reference>
<feature type="transmembrane region" description="Helical" evidence="1">
    <location>
        <begin position="398"/>
        <end position="422"/>
    </location>
</feature>
<name>M0MSL3_9EURY</name>
<dbReference type="InterPro" id="IPR036927">
    <property type="entry name" value="Cyt_c_oxase-like_su1_sf"/>
</dbReference>
<feature type="transmembrane region" description="Helical" evidence="1">
    <location>
        <begin position="114"/>
        <end position="132"/>
    </location>
</feature>
<dbReference type="OrthoDB" id="145655at2157"/>
<gene>
    <name evidence="2" type="ORF">C450_19241</name>
</gene>
<feature type="transmembrane region" description="Helical" evidence="1">
    <location>
        <begin position="187"/>
        <end position="209"/>
    </location>
</feature>
<dbReference type="AlphaFoldDB" id="M0MSL3"/>
<feature type="transmembrane region" description="Helical" evidence="1">
    <location>
        <begin position="230"/>
        <end position="248"/>
    </location>
</feature>
<dbReference type="Proteomes" id="UP000011625">
    <property type="component" value="Unassembled WGS sequence"/>
</dbReference>
<feature type="transmembrane region" description="Helical" evidence="1">
    <location>
        <begin position="153"/>
        <end position="175"/>
    </location>
</feature>
<feature type="transmembrane region" description="Helical" evidence="1">
    <location>
        <begin position="23"/>
        <end position="48"/>
    </location>
</feature>
<dbReference type="RefSeq" id="WP_005046293.1">
    <property type="nucleotide sequence ID" value="NZ_AOME01000088.1"/>
</dbReference>
<evidence type="ECO:0000313" key="3">
    <source>
        <dbReference type="Proteomes" id="UP000011625"/>
    </source>
</evidence>